<evidence type="ECO:0000313" key="1">
    <source>
        <dbReference type="EMBL" id="EHJ37208.1"/>
    </source>
</evidence>
<organism evidence="1 2">
    <name type="scientific">Leyella stercorea DSM 18206</name>
    <dbReference type="NCBI Taxonomy" id="1002367"/>
    <lineage>
        <taxon>Bacteria</taxon>
        <taxon>Pseudomonadati</taxon>
        <taxon>Bacteroidota</taxon>
        <taxon>Bacteroidia</taxon>
        <taxon>Bacteroidales</taxon>
        <taxon>Prevotellaceae</taxon>
        <taxon>Leyella</taxon>
    </lineage>
</organism>
<comment type="caution">
    <text evidence="1">The sequence shown here is derived from an EMBL/GenBank/DDBJ whole genome shotgun (WGS) entry which is preliminary data.</text>
</comment>
<dbReference type="AlphaFoldDB" id="G6B0P5"/>
<dbReference type="Proteomes" id="UP000004407">
    <property type="component" value="Unassembled WGS sequence"/>
</dbReference>
<name>G6B0P5_9BACT</name>
<proteinExistence type="predicted"/>
<protein>
    <submittedName>
        <fullName evidence="1">Uncharacterized protein</fullName>
    </submittedName>
</protein>
<reference evidence="1 2" key="1">
    <citation type="submission" date="2011-08" db="EMBL/GenBank/DDBJ databases">
        <authorList>
            <person name="Weinstock G."/>
            <person name="Sodergren E."/>
            <person name="Clifton S."/>
            <person name="Fulton L."/>
            <person name="Fulton B."/>
            <person name="Courtney L."/>
            <person name="Fronick C."/>
            <person name="Harrison M."/>
            <person name="Strong C."/>
            <person name="Farmer C."/>
            <person name="Delahaunty K."/>
            <person name="Markovic C."/>
            <person name="Hall O."/>
            <person name="Minx P."/>
            <person name="Tomlinson C."/>
            <person name="Mitreva M."/>
            <person name="Hou S."/>
            <person name="Chen J."/>
            <person name="Wollam A."/>
            <person name="Pepin K.H."/>
            <person name="Johnson M."/>
            <person name="Bhonagiri V."/>
            <person name="Zhang X."/>
            <person name="Suruliraj S."/>
            <person name="Warren W."/>
            <person name="Chinwalla A."/>
            <person name="Mardis E.R."/>
            <person name="Wilson R.K."/>
        </authorList>
    </citation>
    <scope>NUCLEOTIDE SEQUENCE [LARGE SCALE GENOMIC DNA]</scope>
    <source>
        <strain evidence="1 2">DSM 18206</strain>
    </source>
</reference>
<sequence>MFRGNLGGYGILPYPRSLKSSSHLQPQRQLVSAASKAARVRMTCNVHEHGKMPCPPMVTLSASLGKYK</sequence>
<gene>
    <name evidence="1" type="ORF">HMPREF0673_02463</name>
</gene>
<evidence type="ECO:0000313" key="2">
    <source>
        <dbReference type="Proteomes" id="UP000004407"/>
    </source>
</evidence>
<dbReference type="HOGENOM" id="CLU_2790532_0_0_10"/>
<dbReference type="EMBL" id="AFZZ01000210">
    <property type="protein sequence ID" value="EHJ37208.1"/>
    <property type="molecule type" value="Genomic_DNA"/>
</dbReference>
<accession>G6B0P5</accession>